<dbReference type="AlphaFoldDB" id="A0A5E4ADY8"/>
<proteinExistence type="predicted"/>
<comment type="caution">
    <text evidence="2">The sequence shown here is derived from an EMBL/GenBank/DDBJ whole genome shotgun (WGS) entry which is preliminary data.</text>
</comment>
<sequence length="58" mass="6273">DPDPVVESLAFHPAAPVLVWMSATEHTQPSHLSSSFIPAIPHEGNGNYGQVRGNHKDE</sequence>
<organism evidence="2">
    <name type="scientific">Marmota monax</name>
    <name type="common">Woodchuck</name>
    <dbReference type="NCBI Taxonomy" id="9995"/>
    <lineage>
        <taxon>Eukaryota</taxon>
        <taxon>Metazoa</taxon>
        <taxon>Chordata</taxon>
        <taxon>Craniata</taxon>
        <taxon>Vertebrata</taxon>
        <taxon>Euteleostomi</taxon>
        <taxon>Mammalia</taxon>
        <taxon>Eutheria</taxon>
        <taxon>Euarchontoglires</taxon>
        <taxon>Glires</taxon>
        <taxon>Rodentia</taxon>
        <taxon>Sciuromorpha</taxon>
        <taxon>Sciuridae</taxon>
        <taxon>Xerinae</taxon>
        <taxon>Marmotini</taxon>
        <taxon>Marmota</taxon>
    </lineage>
</organism>
<evidence type="ECO:0000256" key="1">
    <source>
        <dbReference type="SAM" id="MobiDB-lite"/>
    </source>
</evidence>
<feature type="non-terminal residue" evidence="2">
    <location>
        <position position="1"/>
    </location>
</feature>
<dbReference type="EMBL" id="CABDUW010000046">
    <property type="protein sequence ID" value="VTJ55086.1"/>
    <property type="molecule type" value="Genomic_DNA"/>
</dbReference>
<accession>A0A5E4ADY8</accession>
<protein>
    <submittedName>
        <fullName evidence="2">Uncharacterized protein</fullName>
    </submittedName>
</protein>
<reference evidence="2" key="1">
    <citation type="submission" date="2019-04" db="EMBL/GenBank/DDBJ databases">
        <authorList>
            <person name="Alioto T."/>
            <person name="Alioto T."/>
        </authorList>
    </citation>
    <scope>NUCLEOTIDE SEQUENCE [LARGE SCALE GENOMIC DNA]</scope>
</reference>
<gene>
    <name evidence="2" type="ORF">MONAX_5E035326</name>
</gene>
<name>A0A5E4ADY8_MARMO</name>
<evidence type="ECO:0000313" key="2">
    <source>
        <dbReference type="EMBL" id="VTJ55086.1"/>
    </source>
</evidence>
<feature type="region of interest" description="Disordered" evidence="1">
    <location>
        <begin position="31"/>
        <end position="58"/>
    </location>
</feature>